<dbReference type="RefSeq" id="XP_030982309.1">
    <property type="nucleotide sequence ID" value="XM_031126413.1"/>
</dbReference>
<keyword evidence="3" id="KW-1185">Reference proteome</keyword>
<evidence type="ECO:0000313" key="4">
    <source>
        <dbReference type="RefSeq" id="XP_030982309.1"/>
    </source>
</evidence>
<dbReference type="PANTHER" id="PTHR47934:SF6">
    <property type="entry name" value="MITOCHONDRIAL GROUP I INTRON SPLICING FACTOR CCM1-RELATED"/>
    <property type="match status" value="1"/>
</dbReference>
<dbReference type="GO" id="GO:0005739">
    <property type="term" value="C:mitochondrion"/>
    <property type="evidence" value="ECO:0007669"/>
    <property type="project" value="TreeGrafter"/>
</dbReference>
<feature type="compositionally biased region" description="Low complexity" evidence="2">
    <location>
        <begin position="672"/>
        <end position="688"/>
    </location>
</feature>
<dbReference type="InterPro" id="IPR011990">
    <property type="entry name" value="TPR-like_helical_dom_sf"/>
</dbReference>
<dbReference type="InterPro" id="IPR002885">
    <property type="entry name" value="PPR_rpt"/>
</dbReference>
<accession>A0A6P8B5L5</accession>
<reference evidence="3 4" key="1">
    <citation type="journal article" date="2019" name="Mol. Biol. Evol.">
        <title>Blast fungal genomes show frequent chromosomal changes, gene gains and losses, and effector gene turnover.</title>
        <authorList>
            <person name="Gomez Luciano L.B."/>
            <person name="Jason Tsai I."/>
            <person name="Chuma I."/>
            <person name="Tosa Y."/>
            <person name="Chen Y.H."/>
            <person name="Li J.Y."/>
            <person name="Li M.Y."/>
            <person name="Jade Lu M.Y."/>
            <person name="Nakayashiki H."/>
            <person name="Li W.H."/>
        </authorList>
    </citation>
    <scope>NUCLEOTIDE SEQUENCE [LARGE SCALE GENOMIC DNA]</scope>
    <source>
        <strain evidence="3 4">NI907</strain>
    </source>
</reference>
<feature type="repeat" description="PPR" evidence="1">
    <location>
        <begin position="564"/>
        <end position="598"/>
    </location>
</feature>
<sequence>MKRFKARRKLYTLSHYKSTQVFRQLRKTKLSSRARRAKLAFILWKRAVSRATDWMYRLALPTSSKPLKIISHLMLQKTIPEIREEWNRLIAGKRMTSRKLGVILLHTLKISREFTLLLLEAIFPCTRSRPPNYMIEDILCLTILRWHKINKDELSEWTAQEQLRAISRCLMVVLKPTPAGAIHIRYDATTILFQNLDANDLVPIYKLLTMQKYYLGTQSLLHLADRFAKMNTMEDKLRAVGILEYLVADPRRVFNINNPAGASVCTSILKIHGPTKYARPIELAQRLLALGLQPNALVYNDLIALMWRSSELKAAWAIYRQMTAQMEVRDCHTYTGLMLGSLRAADIESLDRAFVLALERELLEPKDWGAFLHIIWSWPASDHSYPVKIGINRPARFRLMLQAYYRVFDLEPLKCLIDIPRKAASQWLGSTVDTILSEGIYHLTEEGFVPIINRIPKLYRSGQRLKPTKYVLSLMASAYVRGLTEPFNVLEFYMHFDKLLKDGDPLVTDLTYNNPSIHNSIIKALSSFDMSRPVAYEVLGDMLEANGDAARQHERPKSSVPRPNEVTFNMAINALMFDGQIEEAENMLHVMRSQGIPPDAVTWTILVRGYARLQDVDGTVRSLQRMEQEGFQSDERTISAFNMLSAGNRELALSKMERVIEENRKTQLSQLSGESSSNYGTTSGGSDTTDAEVSDTVLDDLQREIEDDIFRGKSRPSFTGHRRKRRR</sequence>
<dbReference type="Pfam" id="PF13041">
    <property type="entry name" value="PPR_2"/>
    <property type="match status" value="1"/>
</dbReference>
<name>A0A6P8B5L5_PYRGI</name>
<feature type="repeat" description="PPR" evidence="1">
    <location>
        <begin position="599"/>
        <end position="633"/>
    </location>
</feature>
<dbReference type="Gene3D" id="1.25.40.10">
    <property type="entry name" value="Tetratricopeptide repeat domain"/>
    <property type="match status" value="2"/>
</dbReference>
<evidence type="ECO:0000313" key="3">
    <source>
        <dbReference type="Proteomes" id="UP000515153"/>
    </source>
</evidence>
<dbReference type="AlphaFoldDB" id="A0A6P8B5L5"/>
<reference evidence="4" key="3">
    <citation type="submission" date="2025-08" db="UniProtKB">
        <authorList>
            <consortium name="RefSeq"/>
        </authorList>
    </citation>
    <scope>IDENTIFICATION</scope>
    <source>
        <strain evidence="4">NI907</strain>
    </source>
</reference>
<dbReference type="InterPro" id="IPR051114">
    <property type="entry name" value="Mito_RNA_Proc_CCM1"/>
</dbReference>
<dbReference type="PANTHER" id="PTHR47934">
    <property type="entry name" value="PENTATRICOPEPTIDE REPEAT-CONTAINING PROTEIN PET309, MITOCHONDRIAL"/>
    <property type="match status" value="1"/>
</dbReference>
<proteinExistence type="predicted"/>
<reference evidence="4" key="2">
    <citation type="submission" date="2019-10" db="EMBL/GenBank/DDBJ databases">
        <authorList>
            <consortium name="NCBI Genome Project"/>
        </authorList>
    </citation>
    <scope>NUCLEOTIDE SEQUENCE</scope>
    <source>
        <strain evidence="4">NI907</strain>
    </source>
</reference>
<feature type="compositionally biased region" description="Basic and acidic residues" evidence="2">
    <location>
        <begin position="700"/>
        <end position="711"/>
    </location>
</feature>
<organism evidence="3 4">
    <name type="scientific">Pyricularia grisea</name>
    <name type="common">Crabgrass-specific blast fungus</name>
    <name type="synonym">Magnaporthe grisea</name>
    <dbReference type="NCBI Taxonomy" id="148305"/>
    <lineage>
        <taxon>Eukaryota</taxon>
        <taxon>Fungi</taxon>
        <taxon>Dikarya</taxon>
        <taxon>Ascomycota</taxon>
        <taxon>Pezizomycotina</taxon>
        <taxon>Sordariomycetes</taxon>
        <taxon>Sordariomycetidae</taxon>
        <taxon>Magnaporthales</taxon>
        <taxon>Pyriculariaceae</taxon>
        <taxon>Pyricularia</taxon>
    </lineage>
</organism>
<dbReference type="GO" id="GO:0006396">
    <property type="term" value="P:RNA processing"/>
    <property type="evidence" value="ECO:0007669"/>
    <property type="project" value="TreeGrafter"/>
</dbReference>
<dbReference type="GO" id="GO:0007005">
    <property type="term" value="P:mitochondrion organization"/>
    <property type="evidence" value="ECO:0007669"/>
    <property type="project" value="TreeGrafter"/>
</dbReference>
<dbReference type="GO" id="GO:0003729">
    <property type="term" value="F:mRNA binding"/>
    <property type="evidence" value="ECO:0007669"/>
    <property type="project" value="TreeGrafter"/>
</dbReference>
<protein>
    <recommendedName>
        <fullName evidence="5">Pentacotripeptide-repeat region of PRORP domain-containing protein</fullName>
    </recommendedName>
</protein>
<evidence type="ECO:0008006" key="5">
    <source>
        <dbReference type="Google" id="ProtNLM"/>
    </source>
</evidence>
<dbReference type="Proteomes" id="UP000515153">
    <property type="component" value="Chromosome I"/>
</dbReference>
<evidence type="ECO:0000256" key="1">
    <source>
        <dbReference type="PROSITE-ProRule" id="PRU00708"/>
    </source>
</evidence>
<feature type="region of interest" description="Disordered" evidence="2">
    <location>
        <begin position="665"/>
        <end position="727"/>
    </location>
</feature>
<dbReference type="GeneID" id="41961322"/>
<evidence type="ECO:0000256" key="2">
    <source>
        <dbReference type="SAM" id="MobiDB-lite"/>
    </source>
</evidence>
<dbReference type="PROSITE" id="PS51375">
    <property type="entry name" value="PPR"/>
    <property type="match status" value="2"/>
</dbReference>
<dbReference type="NCBIfam" id="TIGR00756">
    <property type="entry name" value="PPR"/>
    <property type="match status" value="1"/>
</dbReference>
<dbReference type="KEGG" id="pgri:PgNI_06389"/>
<gene>
    <name evidence="4" type="ORF">PgNI_06389</name>
</gene>